<reference evidence="1 2" key="1">
    <citation type="journal article" date="2024" name="BMC Genomics">
        <title>De novo assembly and annotation of Popillia japonica's genome with initial clues to its potential as an invasive pest.</title>
        <authorList>
            <person name="Cucini C."/>
            <person name="Boschi S."/>
            <person name="Funari R."/>
            <person name="Cardaioli E."/>
            <person name="Iannotti N."/>
            <person name="Marturano G."/>
            <person name="Paoli F."/>
            <person name="Bruttini M."/>
            <person name="Carapelli A."/>
            <person name="Frati F."/>
            <person name="Nardi F."/>
        </authorList>
    </citation>
    <scope>NUCLEOTIDE SEQUENCE [LARGE SCALE GENOMIC DNA]</scope>
    <source>
        <strain evidence="1">DMR45628</strain>
    </source>
</reference>
<organism evidence="1 2">
    <name type="scientific">Popillia japonica</name>
    <name type="common">Japanese beetle</name>
    <dbReference type="NCBI Taxonomy" id="7064"/>
    <lineage>
        <taxon>Eukaryota</taxon>
        <taxon>Metazoa</taxon>
        <taxon>Ecdysozoa</taxon>
        <taxon>Arthropoda</taxon>
        <taxon>Hexapoda</taxon>
        <taxon>Insecta</taxon>
        <taxon>Pterygota</taxon>
        <taxon>Neoptera</taxon>
        <taxon>Endopterygota</taxon>
        <taxon>Coleoptera</taxon>
        <taxon>Polyphaga</taxon>
        <taxon>Scarabaeiformia</taxon>
        <taxon>Scarabaeidae</taxon>
        <taxon>Rutelinae</taxon>
        <taxon>Popillia</taxon>
    </lineage>
</organism>
<gene>
    <name evidence="1" type="ORF">QE152_g4795</name>
</gene>
<dbReference type="EMBL" id="JASPKY010000026">
    <property type="protein sequence ID" value="KAK9751726.1"/>
    <property type="molecule type" value="Genomic_DNA"/>
</dbReference>
<name>A0AAW1MZP4_POPJA</name>
<evidence type="ECO:0000313" key="2">
    <source>
        <dbReference type="Proteomes" id="UP001458880"/>
    </source>
</evidence>
<dbReference type="AlphaFoldDB" id="A0AAW1MZP4"/>
<dbReference type="Proteomes" id="UP001458880">
    <property type="component" value="Unassembled WGS sequence"/>
</dbReference>
<proteinExistence type="predicted"/>
<protein>
    <submittedName>
        <fullName evidence="1">Uncharacterized protein</fullName>
    </submittedName>
</protein>
<keyword evidence="2" id="KW-1185">Reference proteome</keyword>
<accession>A0AAW1MZP4</accession>
<comment type="caution">
    <text evidence="1">The sequence shown here is derived from an EMBL/GenBank/DDBJ whole genome shotgun (WGS) entry which is preliminary data.</text>
</comment>
<evidence type="ECO:0000313" key="1">
    <source>
        <dbReference type="EMBL" id="KAK9751726.1"/>
    </source>
</evidence>
<sequence length="319" mass="36977">MGDTAELKSRKKVIKGQLTRFNTFISDAKNKSKLSEIETRLERINLLFSEFDDVQFKLELANEERIEVEDSFCPAIAQAKELLRGDYPILSQNTIKVDNQADNVRYPIINLPIFDGWKHRELAAQDDEMEFHTVASTPPRVEDYVLVREGSSHRTDFYSIGEVVSNMKISFVKLGHEECWLCEWFDLHSKATSHKKELPEDNCDECSKFAASNKIYFRSKTVPRRFVPENNRWASGGISRPTKEELASESLTLKYAEPGHTFMAADSFHHQVERSLKKMRKIYDFEDFTEAVKHATINTKVLSMDIHNFFNWENGTSQY</sequence>